<feature type="transmembrane region" description="Helical" evidence="1">
    <location>
        <begin position="155"/>
        <end position="174"/>
    </location>
</feature>
<feature type="transmembrane region" description="Helical" evidence="1">
    <location>
        <begin position="315"/>
        <end position="336"/>
    </location>
</feature>
<feature type="transmembrane region" description="Helical" evidence="1">
    <location>
        <begin position="20"/>
        <end position="38"/>
    </location>
</feature>
<dbReference type="Pfam" id="PF01757">
    <property type="entry name" value="Acyl_transf_3"/>
    <property type="match status" value="1"/>
</dbReference>
<reference evidence="3" key="1">
    <citation type="journal article" date="2021" name="Front. Microbiol.">
        <title>Comprehensive Comparative Genomics and Phenotyping of Methylobacterium Species.</title>
        <authorList>
            <person name="Alessa O."/>
            <person name="Ogura Y."/>
            <person name="Fujitani Y."/>
            <person name="Takami H."/>
            <person name="Hayashi T."/>
            <person name="Sahin N."/>
            <person name="Tani A."/>
        </authorList>
    </citation>
    <scope>NUCLEOTIDE SEQUENCE</scope>
    <source>
        <strain evidence="3">DSM 17168</strain>
    </source>
</reference>
<dbReference type="RefSeq" id="WP_238234088.1">
    <property type="nucleotide sequence ID" value="NZ_BPQQ01000011.1"/>
</dbReference>
<dbReference type="EMBL" id="BPQQ01000011">
    <property type="protein sequence ID" value="GJD99200.1"/>
    <property type="molecule type" value="Genomic_DNA"/>
</dbReference>
<feature type="transmembrane region" description="Helical" evidence="1">
    <location>
        <begin position="93"/>
        <end position="116"/>
    </location>
</feature>
<dbReference type="PANTHER" id="PTHR23028:SF131">
    <property type="entry name" value="BLR2367 PROTEIN"/>
    <property type="match status" value="1"/>
</dbReference>
<feature type="transmembrane region" description="Helical" evidence="1">
    <location>
        <begin position="264"/>
        <end position="285"/>
    </location>
</feature>
<proteinExistence type="predicted"/>
<feature type="transmembrane region" description="Helical" evidence="1">
    <location>
        <begin position="235"/>
        <end position="252"/>
    </location>
</feature>
<feature type="transmembrane region" description="Helical" evidence="1">
    <location>
        <begin position="181"/>
        <end position="200"/>
    </location>
</feature>
<keyword evidence="1" id="KW-0812">Transmembrane</keyword>
<feature type="transmembrane region" description="Helical" evidence="1">
    <location>
        <begin position="50"/>
        <end position="72"/>
    </location>
</feature>
<dbReference type="PANTHER" id="PTHR23028">
    <property type="entry name" value="ACETYLTRANSFERASE"/>
    <property type="match status" value="1"/>
</dbReference>
<feature type="domain" description="Acyltransferase 3" evidence="2">
    <location>
        <begin position="18"/>
        <end position="333"/>
    </location>
</feature>
<keyword evidence="4" id="KW-1185">Reference proteome</keyword>
<keyword evidence="1" id="KW-1133">Transmembrane helix</keyword>
<sequence>MILTQRPEEADALRANNLGLLRLLFAALVVVAHSPELIDGNRSREVLTRVFGTLSFGEVAVDGFFLISGYLITRSYLGAASPGEYLVRRILRIYPGFLVASLVCIAVVAPLAGGVLTPSAWLKSLGRMALLAPPDVPGAFAGLPYPQLNGSMWTISYEFGCYLLVVVLGVAGALKRPRVYLALLAGLGLLYALRGHVPVLGLSDALGFRLASLIRFAAVFCCGGAFYLLRHRIAYSARGAALAALLLVPLLFSPTLAEPALVLLGGYLVFWFAFAVPPGAVSLATNRLDPSYGLYLYAWPIQNLLVLHAPGLSPWSVTLVTLGLAGLLGIASWLVVEAPALRRGLRTARPRVSPAP</sequence>
<evidence type="ECO:0000313" key="3">
    <source>
        <dbReference type="EMBL" id="GJD99200.1"/>
    </source>
</evidence>
<evidence type="ECO:0000256" key="1">
    <source>
        <dbReference type="SAM" id="Phobius"/>
    </source>
</evidence>
<evidence type="ECO:0000313" key="4">
    <source>
        <dbReference type="Proteomes" id="UP001055153"/>
    </source>
</evidence>
<comment type="caution">
    <text evidence="3">The sequence shown here is derived from an EMBL/GenBank/DDBJ whole genome shotgun (WGS) entry which is preliminary data.</text>
</comment>
<organism evidence="3 4">
    <name type="scientific">Methylobacterium isbiliense</name>
    <dbReference type="NCBI Taxonomy" id="315478"/>
    <lineage>
        <taxon>Bacteria</taxon>
        <taxon>Pseudomonadati</taxon>
        <taxon>Pseudomonadota</taxon>
        <taxon>Alphaproteobacteria</taxon>
        <taxon>Hyphomicrobiales</taxon>
        <taxon>Methylobacteriaceae</taxon>
        <taxon>Methylobacterium</taxon>
    </lineage>
</organism>
<dbReference type="Proteomes" id="UP001055153">
    <property type="component" value="Unassembled WGS sequence"/>
</dbReference>
<name>A0ABQ4S7N7_9HYPH</name>
<dbReference type="InterPro" id="IPR050879">
    <property type="entry name" value="Acyltransferase_3"/>
</dbReference>
<gene>
    <name evidence="3" type="ORF">GMJLKIPL_1116</name>
</gene>
<evidence type="ECO:0000259" key="2">
    <source>
        <dbReference type="Pfam" id="PF01757"/>
    </source>
</evidence>
<reference evidence="3" key="2">
    <citation type="submission" date="2021-08" db="EMBL/GenBank/DDBJ databases">
        <authorList>
            <person name="Tani A."/>
            <person name="Ola A."/>
            <person name="Ogura Y."/>
            <person name="Katsura K."/>
            <person name="Hayashi T."/>
        </authorList>
    </citation>
    <scope>NUCLEOTIDE SEQUENCE</scope>
    <source>
        <strain evidence="3">DSM 17168</strain>
    </source>
</reference>
<keyword evidence="1" id="KW-0472">Membrane</keyword>
<dbReference type="InterPro" id="IPR002656">
    <property type="entry name" value="Acyl_transf_3_dom"/>
</dbReference>
<feature type="transmembrane region" description="Helical" evidence="1">
    <location>
        <begin position="292"/>
        <end position="309"/>
    </location>
</feature>
<feature type="transmembrane region" description="Helical" evidence="1">
    <location>
        <begin position="206"/>
        <end position="228"/>
    </location>
</feature>
<protein>
    <recommendedName>
        <fullName evidence="2">Acyltransferase 3 domain-containing protein</fullName>
    </recommendedName>
</protein>
<accession>A0ABQ4S7N7</accession>